<evidence type="ECO:0000313" key="4">
    <source>
        <dbReference type="Ensembl" id="ENSSHBP00005019210.1"/>
    </source>
</evidence>
<dbReference type="InterPro" id="IPR057023">
    <property type="entry name" value="PTP-SAK"/>
</dbReference>
<dbReference type="InterPro" id="IPR029021">
    <property type="entry name" value="Prot-tyrosine_phosphatase-like"/>
</dbReference>
<gene>
    <name evidence="4" type="primary">DUSP23</name>
</gene>
<dbReference type="Ensembl" id="ENSSHBT00005022942.1">
    <property type="protein sequence ID" value="ENSSHBP00005019211.1"/>
    <property type="gene ID" value="ENSSHBG00005016482.1"/>
</dbReference>
<dbReference type="PANTHER" id="PTHR23339">
    <property type="entry name" value="TYROSINE SPECIFIC PROTEIN PHOSPHATASE AND DUAL SPECIFICITY PROTEIN PHOSPHATASE"/>
    <property type="match status" value="1"/>
</dbReference>
<evidence type="ECO:0000259" key="3">
    <source>
        <dbReference type="Pfam" id="PF22784"/>
    </source>
</evidence>
<dbReference type="Proteomes" id="UP000472266">
    <property type="component" value="Unplaced"/>
</dbReference>
<dbReference type="Ensembl" id="ENSSHBT00005022941.1">
    <property type="protein sequence ID" value="ENSSHBP00005019210.1"/>
    <property type="gene ID" value="ENSSHBG00005016482.1"/>
</dbReference>
<keyword evidence="5" id="KW-1185">Reference proteome</keyword>
<sequence length="167" mass="18083">MGTSEPPNFSWVSVGRLAGLAMPRAPAHYEFLLRQGVRHLVSLTERDPPHHGACAGIRLHRLHVPDFTAPTPAQIRSFLRLVEVANARGEVQGGCGDVGGTPRGDPADAAVPPRRLWLCTACWGTAAPAPCWRATWRRSRRWTAPKPSGRSGGCDPAPSRRGSRSKL</sequence>
<evidence type="ECO:0000256" key="1">
    <source>
        <dbReference type="ARBA" id="ARBA00022801"/>
    </source>
</evidence>
<feature type="domain" description="Swiss Army Knife protein DSP-PTPase phosphatase" evidence="3">
    <location>
        <begin position="7"/>
        <end position="87"/>
    </location>
</feature>
<accession>A0A672UY52</accession>
<dbReference type="AlphaFoldDB" id="A0A672UY52"/>
<dbReference type="GeneTree" id="ENSGT00940000161329"/>
<keyword evidence="1" id="KW-0378">Hydrolase</keyword>
<proteinExistence type="predicted"/>
<protein>
    <recommendedName>
        <fullName evidence="3">Swiss Army Knife protein DSP-PTPase phosphatase domain-containing protein</fullName>
    </recommendedName>
</protein>
<dbReference type="GO" id="GO:0016791">
    <property type="term" value="F:phosphatase activity"/>
    <property type="evidence" value="ECO:0007669"/>
    <property type="project" value="UniProtKB-ARBA"/>
</dbReference>
<evidence type="ECO:0000313" key="5">
    <source>
        <dbReference type="Proteomes" id="UP000472266"/>
    </source>
</evidence>
<name>A0A672UY52_STRHB</name>
<dbReference type="SUPFAM" id="SSF52799">
    <property type="entry name" value="(Phosphotyrosine protein) phosphatases II"/>
    <property type="match status" value="1"/>
</dbReference>
<evidence type="ECO:0000256" key="2">
    <source>
        <dbReference type="SAM" id="MobiDB-lite"/>
    </source>
</evidence>
<reference evidence="4" key="1">
    <citation type="submission" date="2025-05" db="UniProtKB">
        <authorList>
            <consortium name="Ensembl"/>
        </authorList>
    </citation>
    <scope>IDENTIFICATION</scope>
</reference>
<organism evidence="4 5">
    <name type="scientific">Strigops habroptila</name>
    <name type="common">Kakapo</name>
    <dbReference type="NCBI Taxonomy" id="2489341"/>
    <lineage>
        <taxon>Eukaryota</taxon>
        <taxon>Metazoa</taxon>
        <taxon>Chordata</taxon>
        <taxon>Craniata</taxon>
        <taxon>Vertebrata</taxon>
        <taxon>Euteleostomi</taxon>
        <taxon>Archelosauria</taxon>
        <taxon>Archosauria</taxon>
        <taxon>Dinosauria</taxon>
        <taxon>Saurischia</taxon>
        <taxon>Theropoda</taxon>
        <taxon>Coelurosauria</taxon>
        <taxon>Aves</taxon>
        <taxon>Neognathae</taxon>
        <taxon>Neoaves</taxon>
        <taxon>Telluraves</taxon>
        <taxon>Australaves</taxon>
        <taxon>Psittaciformes</taxon>
        <taxon>Psittacidae</taxon>
        <taxon>Strigops</taxon>
    </lineage>
</organism>
<dbReference type="Pfam" id="PF22784">
    <property type="entry name" value="PTP-SAK"/>
    <property type="match status" value="1"/>
</dbReference>
<feature type="region of interest" description="Disordered" evidence="2">
    <location>
        <begin position="142"/>
        <end position="167"/>
    </location>
</feature>
<dbReference type="Gene3D" id="3.90.190.10">
    <property type="entry name" value="Protein tyrosine phosphatase superfamily"/>
    <property type="match status" value="1"/>
</dbReference>
<dbReference type="InterPro" id="IPR050561">
    <property type="entry name" value="PTP"/>
</dbReference>